<organism evidence="5 6">
    <name type="scientific">Oharaeibacter diazotrophicus</name>
    <dbReference type="NCBI Taxonomy" id="1920512"/>
    <lineage>
        <taxon>Bacteria</taxon>
        <taxon>Pseudomonadati</taxon>
        <taxon>Pseudomonadota</taxon>
        <taxon>Alphaproteobacteria</taxon>
        <taxon>Hyphomicrobiales</taxon>
        <taxon>Pleomorphomonadaceae</taxon>
        <taxon>Oharaeibacter</taxon>
    </lineage>
</organism>
<keyword evidence="2" id="KW-0413">Isomerase</keyword>
<protein>
    <submittedName>
        <fullName evidence="5">Periplasmic chaperone for outer membrane proteins SurA</fullName>
    </submittedName>
</protein>
<keyword evidence="1 3" id="KW-0732">Signal</keyword>
<gene>
    <name evidence="5" type="ORF">EDD54_0645</name>
</gene>
<evidence type="ECO:0000256" key="1">
    <source>
        <dbReference type="ARBA" id="ARBA00022729"/>
    </source>
</evidence>
<dbReference type="RefSeq" id="WP_165644305.1">
    <property type="nucleotide sequence ID" value="NZ_BSPM01000008.1"/>
</dbReference>
<sequence length="315" mass="33906">MTRPTSPLKTLLAAAAVAVLALGAPATPALAQSSSIKVVVNDDAVTSMDVSNRARLLQIANKLAPAAAQKAALEELVNDTLRLQEAKRRGIVVPEAMVDQAISEIAGRSKMSPAQFAQALGGAGVNIRTLKDRIRAQMAWGRVVRAKVQQSVRQEQDDLIAQMRRQEKSASDLSAEDYVLQRIVFTLPSKAGAADVDRRRKEAENLRARFKGCDSGIALAKQLREVAVLNVGRKLASEVPAGFRDMLKETPEGGLTKPSVADNGIEMFAVCQKIKVQGESAVSAGLDAETLNDQGKKVSDQLTQELRQKANITYR</sequence>
<evidence type="ECO:0000313" key="5">
    <source>
        <dbReference type="EMBL" id="TDP86763.1"/>
    </source>
</evidence>
<dbReference type="AlphaFoldDB" id="A0A4R6RJQ5"/>
<dbReference type="Pfam" id="PF09312">
    <property type="entry name" value="SurA_N"/>
    <property type="match status" value="1"/>
</dbReference>
<evidence type="ECO:0000259" key="4">
    <source>
        <dbReference type="Pfam" id="PF09312"/>
    </source>
</evidence>
<proteinExistence type="predicted"/>
<evidence type="ECO:0000313" key="6">
    <source>
        <dbReference type="Proteomes" id="UP000294547"/>
    </source>
</evidence>
<evidence type="ECO:0000256" key="3">
    <source>
        <dbReference type="SAM" id="SignalP"/>
    </source>
</evidence>
<comment type="caution">
    <text evidence="5">The sequence shown here is derived from an EMBL/GenBank/DDBJ whole genome shotgun (WGS) entry which is preliminary data.</text>
</comment>
<reference evidence="5 6" key="1">
    <citation type="submission" date="2019-03" db="EMBL/GenBank/DDBJ databases">
        <title>Genomic Encyclopedia of Type Strains, Phase IV (KMG-IV): sequencing the most valuable type-strain genomes for metagenomic binning, comparative biology and taxonomic classification.</title>
        <authorList>
            <person name="Goeker M."/>
        </authorList>
    </citation>
    <scope>NUCLEOTIDE SEQUENCE [LARGE SCALE GENOMIC DNA]</scope>
    <source>
        <strain evidence="5 6">DSM 102969</strain>
    </source>
</reference>
<dbReference type="PANTHER" id="PTHR47637:SF1">
    <property type="entry name" value="CHAPERONE SURA"/>
    <property type="match status" value="1"/>
</dbReference>
<dbReference type="InterPro" id="IPR050280">
    <property type="entry name" value="OMP_Chaperone_SurA"/>
</dbReference>
<dbReference type="SUPFAM" id="SSF109998">
    <property type="entry name" value="Triger factor/SurA peptide-binding domain-like"/>
    <property type="match status" value="1"/>
</dbReference>
<dbReference type="Gene3D" id="1.10.4030.10">
    <property type="entry name" value="Porin chaperone SurA, peptide-binding domain"/>
    <property type="match status" value="1"/>
</dbReference>
<feature type="domain" description="SurA N-terminal" evidence="4">
    <location>
        <begin position="36"/>
        <end position="143"/>
    </location>
</feature>
<dbReference type="Proteomes" id="UP000294547">
    <property type="component" value="Unassembled WGS sequence"/>
</dbReference>
<feature type="signal peptide" evidence="3">
    <location>
        <begin position="1"/>
        <end position="31"/>
    </location>
</feature>
<dbReference type="GO" id="GO:0003755">
    <property type="term" value="F:peptidyl-prolyl cis-trans isomerase activity"/>
    <property type="evidence" value="ECO:0007669"/>
    <property type="project" value="UniProtKB-KW"/>
</dbReference>
<feature type="chain" id="PRO_5020910097" evidence="3">
    <location>
        <begin position="32"/>
        <end position="315"/>
    </location>
</feature>
<name>A0A4R6RJQ5_9HYPH</name>
<keyword evidence="2" id="KW-0697">Rotamase</keyword>
<dbReference type="InterPro" id="IPR015391">
    <property type="entry name" value="SurA_N"/>
</dbReference>
<dbReference type="PANTHER" id="PTHR47637">
    <property type="entry name" value="CHAPERONE SURA"/>
    <property type="match status" value="1"/>
</dbReference>
<accession>A0A4R6RJQ5</accession>
<keyword evidence="6" id="KW-1185">Reference proteome</keyword>
<dbReference type="InterPro" id="IPR027304">
    <property type="entry name" value="Trigger_fact/SurA_dom_sf"/>
</dbReference>
<dbReference type="EMBL" id="SNXY01000006">
    <property type="protein sequence ID" value="TDP86763.1"/>
    <property type="molecule type" value="Genomic_DNA"/>
</dbReference>
<evidence type="ECO:0000256" key="2">
    <source>
        <dbReference type="ARBA" id="ARBA00023110"/>
    </source>
</evidence>